<dbReference type="GO" id="GO:0051321">
    <property type="term" value="P:meiotic cell cycle"/>
    <property type="evidence" value="ECO:0007669"/>
    <property type="project" value="TreeGrafter"/>
</dbReference>
<dbReference type="InterPro" id="IPR032797">
    <property type="entry name" value="Mod21_N"/>
</dbReference>
<evidence type="ECO:0000313" key="10">
    <source>
        <dbReference type="EMBL" id="KPA42657.1"/>
    </source>
</evidence>
<comment type="similarity">
    <text evidence="1 5">Belongs to the TUBGCP family.</text>
</comment>
<proteinExistence type="inferred from homology"/>
<dbReference type="PANTHER" id="PTHR19302:SF33">
    <property type="entry name" value="GAMMA-TUBULIN COMPLEX COMPONENT 5"/>
    <property type="match status" value="1"/>
</dbReference>
<dbReference type="GO" id="GO:0000278">
    <property type="term" value="P:mitotic cell cycle"/>
    <property type="evidence" value="ECO:0007669"/>
    <property type="project" value="TreeGrafter"/>
</dbReference>
<dbReference type="OrthoDB" id="66546at2759"/>
<comment type="subcellular location">
    <subcellularLocation>
        <location evidence="5">Cytoplasm</location>
        <location evidence="5">Cytoskeleton</location>
        <location evidence="5">Microtubule organizing center</location>
    </subcellularLocation>
</comment>
<evidence type="ECO:0000256" key="4">
    <source>
        <dbReference type="ARBA" id="ARBA00023212"/>
    </source>
</evidence>
<dbReference type="Pfam" id="PF17681">
    <property type="entry name" value="GCP_N_terminal"/>
    <property type="match status" value="1"/>
</dbReference>
<feature type="domain" description="Gamma-Tubulin ring complex non-core subunit mod21 N-terminal" evidence="8">
    <location>
        <begin position="66"/>
        <end position="161"/>
    </location>
</feature>
<dbReference type="InterPro" id="IPR042241">
    <property type="entry name" value="GCP_C_sf"/>
</dbReference>
<dbReference type="GO" id="GO:0005816">
    <property type="term" value="C:spindle pole body"/>
    <property type="evidence" value="ECO:0007669"/>
    <property type="project" value="UniProtKB-ARBA"/>
</dbReference>
<dbReference type="InterPro" id="IPR041470">
    <property type="entry name" value="GCP_N"/>
</dbReference>
<comment type="caution">
    <text evidence="10">The sequence shown here is derived from an EMBL/GenBank/DDBJ whole genome shotgun (WGS) entry which is preliminary data.</text>
</comment>
<dbReference type="InterPro" id="IPR007259">
    <property type="entry name" value="GCP"/>
</dbReference>
<keyword evidence="4 5" id="KW-0206">Cytoskeleton</keyword>
<dbReference type="InterPro" id="IPR040457">
    <property type="entry name" value="GCP_C"/>
</dbReference>
<dbReference type="Gene3D" id="1.20.120.1900">
    <property type="entry name" value="Gamma-tubulin complex, C-terminal domain"/>
    <property type="match status" value="1"/>
</dbReference>
<evidence type="ECO:0000256" key="6">
    <source>
        <dbReference type="SAM" id="MobiDB-lite"/>
    </source>
</evidence>
<evidence type="ECO:0000256" key="1">
    <source>
        <dbReference type="ARBA" id="ARBA00010337"/>
    </source>
</evidence>
<dbReference type="Pfam" id="PF14609">
    <property type="entry name" value="GCP5-Mod21_N"/>
    <property type="match status" value="1"/>
</dbReference>
<dbReference type="AlphaFoldDB" id="A0A0N0DFJ8"/>
<feature type="region of interest" description="Disordered" evidence="6">
    <location>
        <begin position="161"/>
        <end position="186"/>
    </location>
</feature>
<dbReference type="GO" id="GO:0007020">
    <property type="term" value="P:microtubule nucleation"/>
    <property type="evidence" value="ECO:0007669"/>
    <property type="project" value="InterPro"/>
</dbReference>
<evidence type="ECO:0000256" key="5">
    <source>
        <dbReference type="RuleBase" id="RU363050"/>
    </source>
</evidence>
<dbReference type="GO" id="GO:0005874">
    <property type="term" value="C:microtubule"/>
    <property type="evidence" value="ECO:0007669"/>
    <property type="project" value="UniProtKB-KW"/>
</dbReference>
<evidence type="ECO:0000259" key="7">
    <source>
        <dbReference type="Pfam" id="PF04130"/>
    </source>
</evidence>
<evidence type="ECO:0000256" key="3">
    <source>
        <dbReference type="ARBA" id="ARBA00022701"/>
    </source>
</evidence>
<sequence length="891" mass="101522">MAFAARLGSLTGELVEAVTDSSAQTNPRYKTLYNSSLQRLKSHPYLRTNQFEVEHQLDGLEERFRVNGREALADALAERREQLLEIPDKFHPEILYLILELSDQPTYYAKLSDLDAIKTGPKDSELELRWEDIAREDGWEEEDDDDAAIWKTIKYTDSSDDELYEEGSKSESEASTEPSEVPALGRTAEDLIIHPEDVEQLNEIREAQEWRIQKPTDASGHARKVPVTEFHIVREVLFMLQGLKTTLFGPNGVVDPAFQIAHLKWDTHRALMSYFSEAGRQLAILRSFVDRPQRASHLQVFQDTVAKRLADFEKKATGIESRLVAPENNVVVSLLSVKGELSISLEPLYSLSNIIAQVQNIPNQGTFRYLELLFDDASMAQLSGKLDIYEFLARIFVECFNVYLRPIRLWMEEGKLIPGDKIFFVSEAPSQVSPSKIWREQFRLRRTTDGRLHAPNFLQPAAAKIFNAGKNIVILKRLGRWVSSGSEWAVQEPPLNYESLCPKGLELAPFSELFGTAFDGWLQTKYNTTSTTLRNTLFEECGLWSALEAMERLYFMSDGAATEAWTSSLFGKLDTLDPNWHNRYTLTSVAQEAFTSHVDMTRVSIFIKPTGLRIPVLAARDSVKVALPSTRVNYRLAWPIRMIISEDNNAQYDTIFILLLQLKRALYILHKRKILDNDWADNENWDERALYYSLRNNLLWFCTTLQTYFATLVLSPNCATMRQKMHEAHDVDAMISVHAVFLKQVVDEACLGSRLTPIRECFLDMFDLAIRLEQAQTVNVTKEAERIQHVSRLSTRNLSPTPGTPGLKSRYVVDSSDEEDEAMYESKTLKMGKPFMTVLKEIKSDFDRHLRFACGGLRSVARATSDVQSAKWDILAEMLQTGCQDKNAGFA</sequence>
<reference evidence="10 11" key="1">
    <citation type="submission" date="2015-04" db="EMBL/GenBank/DDBJ databases">
        <title>The draft genome sequence of Fusarium langsethiae, a T-2/HT-2 mycotoxin producer.</title>
        <authorList>
            <person name="Lysoe E."/>
            <person name="Divon H.H."/>
            <person name="Terzi V."/>
            <person name="Orru L."/>
            <person name="Lamontanara A."/>
            <person name="Kolseth A.-K."/>
            <person name="Frandsen R.J."/>
            <person name="Nielsen K."/>
            <person name="Thrane U."/>
        </authorList>
    </citation>
    <scope>NUCLEOTIDE SEQUENCE [LARGE SCALE GENOMIC DNA]</scope>
    <source>
        <strain evidence="10 11">Fl201059</strain>
    </source>
</reference>
<dbReference type="InterPro" id="IPR059169">
    <property type="entry name" value="GCP5_N_ext"/>
</dbReference>
<dbReference type="GO" id="GO:0051225">
    <property type="term" value="P:spindle assembly"/>
    <property type="evidence" value="ECO:0007669"/>
    <property type="project" value="TreeGrafter"/>
</dbReference>
<keyword evidence="2 5" id="KW-0963">Cytoplasm</keyword>
<dbReference type="GO" id="GO:0031122">
    <property type="term" value="P:cytoplasmic microtubule organization"/>
    <property type="evidence" value="ECO:0007669"/>
    <property type="project" value="TreeGrafter"/>
</dbReference>
<dbReference type="Proteomes" id="UP000037904">
    <property type="component" value="Unassembled WGS sequence"/>
</dbReference>
<name>A0A0N0DFJ8_FUSLA</name>
<evidence type="ECO:0000259" key="9">
    <source>
        <dbReference type="Pfam" id="PF17681"/>
    </source>
</evidence>
<gene>
    <name evidence="10" type="ORF">FLAG1_04438</name>
</gene>
<evidence type="ECO:0000313" key="11">
    <source>
        <dbReference type="Proteomes" id="UP000037904"/>
    </source>
</evidence>
<evidence type="ECO:0000259" key="8">
    <source>
        <dbReference type="Pfam" id="PF14609"/>
    </source>
</evidence>
<dbReference type="GO" id="GO:0051011">
    <property type="term" value="F:microtubule minus-end binding"/>
    <property type="evidence" value="ECO:0007669"/>
    <property type="project" value="TreeGrafter"/>
</dbReference>
<feature type="domain" description="Gamma tubulin complex component C-terminal" evidence="7">
    <location>
        <begin position="545"/>
        <end position="863"/>
    </location>
</feature>
<dbReference type="EMBL" id="JXCE01000059">
    <property type="protein sequence ID" value="KPA42657.1"/>
    <property type="molecule type" value="Genomic_DNA"/>
</dbReference>
<dbReference type="GO" id="GO:0043015">
    <property type="term" value="F:gamma-tubulin binding"/>
    <property type="evidence" value="ECO:0007669"/>
    <property type="project" value="InterPro"/>
</dbReference>
<evidence type="ECO:0000256" key="2">
    <source>
        <dbReference type="ARBA" id="ARBA00022490"/>
    </source>
</evidence>
<keyword evidence="11" id="KW-1185">Reference proteome</keyword>
<accession>A0A0N0DFJ8</accession>
<dbReference type="CDD" id="cd22572">
    <property type="entry name" value="GCP5_NTD"/>
    <property type="match status" value="1"/>
</dbReference>
<dbReference type="GO" id="GO:0000930">
    <property type="term" value="C:gamma-tubulin complex"/>
    <property type="evidence" value="ECO:0007669"/>
    <property type="project" value="TreeGrafter"/>
</dbReference>
<feature type="domain" description="Gamma tubulin complex component protein N-terminal" evidence="9">
    <location>
        <begin position="233"/>
        <end position="540"/>
    </location>
</feature>
<protein>
    <recommendedName>
        <fullName evidence="5">Spindle pole body component</fullName>
    </recommendedName>
</protein>
<dbReference type="PANTHER" id="PTHR19302">
    <property type="entry name" value="GAMMA TUBULIN COMPLEX PROTEIN"/>
    <property type="match status" value="1"/>
</dbReference>
<keyword evidence="3 5" id="KW-0493">Microtubule</keyword>
<dbReference type="GO" id="GO:0000922">
    <property type="term" value="C:spindle pole"/>
    <property type="evidence" value="ECO:0007669"/>
    <property type="project" value="InterPro"/>
</dbReference>
<organism evidence="10 11">
    <name type="scientific">Fusarium langsethiae</name>
    <dbReference type="NCBI Taxonomy" id="179993"/>
    <lineage>
        <taxon>Eukaryota</taxon>
        <taxon>Fungi</taxon>
        <taxon>Dikarya</taxon>
        <taxon>Ascomycota</taxon>
        <taxon>Pezizomycotina</taxon>
        <taxon>Sordariomycetes</taxon>
        <taxon>Hypocreomycetidae</taxon>
        <taxon>Hypocreales</taxon>
        <taxon>Nectriaceae</taxon>
        <taxon>Fusarium</taxon>
    </lineage>
</organism>
<dbReference type="Pfam" id="PF04130">
    <property type="entry name" value="GCP_C_terminal"/>
    <property type="match status" value="1"/>
</dbReference>